<reference evidence="12 13" key="1">
    <citation type="submission" date="2022-05" db="EMBL/GenBank/DDBJ databases">
        <title>A multi-omics perspective on studying reproductive biology in Daphnia sinensis.</title>
        <authorList>
            <person name="Jia J."/>
        </authorList>
    </citation>
    <scope>NUCLEOTIDE SEQUENCE [LARGE SCALE GENOMIC DNA]</scope>
    <source>
        <strain evidence="12 13">WSL</strain>
    </source>
</reference>
<evidence type="ECO:0000256" key="7">
    <source>
        <dbReference type="ARBA" id="ARBA00022989"/>
    </source>
</evidence>
<comment type="similarity">
    <text evidence="2 10">Belongs to the glycosyltransferase 31 family.</text>
</comment>
<comment type="caution">
    <text evidence="12">The sequence shown here is derived from an EMBL/GenBank/DDBJ whole genome shotgun (WGS) entry which is preliminary data.</text>
</comment>
<dbReference type="GO" id="GO:0000139">
    <property type="term" value="C:Golgi membrane"/>
    <property type="evidence" value="ECO:0007669"/>
    <property type="project" value="UniProtKB-SubCell"/>
</dbReference>
<keyword evidence="7" id="KW-1133">Transmembrane helix</keyword>
<keyword evidence="13" id="KW-1185">Reference proteome</keyword>
<dbReference type="Gene3D" id="3.90.550.50">
    <property type="match status" value="1"/>
</dbReference>
<evidence type="ECO:0000256" key="4">
    <source>
        <dbReference type="ARBA" id="ARBA00022679"/>
    </source>
</evidence>
<sequence length="435" mass="49607">MHHPNISEMVKQNNFLVQAMESVTSTIKGLKSEKKMQERNVNVSQNVKRRREKNKNFQSKKLGKKNDFRQITDSQEYSDNEIASLSGSLYPGAENYTQFSIARLGMSPLTEIESVHPGFGPVVNDVLSFQYPICISSCRDSISSNTSIFVAVISAPSNFQKRNLIRQTWKNHLKVLHQEGLLELAGFGFILGLTENSVIQSKIEEESKIYGDLMQIRISDFYRNLSLKVAGLLNWLYRMCANIDFVLKVDDDVYVNVRNLAQFAHTYRQSNHSVFGAGDPIGGWPDRDGKWEISFEEWPWIDYPPYFLGAAVLMHGSTIVPLLAACQTTPMMPFDDVYLYGICTEKANITLRHSSGPTSVILGLILWVPTTCELRNLIAWRINSDDMAKFQENMKISHRQVDHFYHNKTQCVITSDFGIKTTIDYTKSVNFHFTK</sequence>
<evidence type="ECO:0000256" key="1">
    <source>
        <dbReference type="ARBA" id="ARBA00004323"/>
    </source>
</evidence>
<protein>
    <recommendedName>
        <fullName evidence="10">Hexosyltransferase</fullName>
        <ecNumber evidence="10">2.4.1.-</ecNumber>
    </recommendedName>
</protein>
<evidence type="ECO:0000256" key="9">
    <source>
        <dbReference type="ARBA" id="ARBA00023136"/>
    </source>
</evidence>
<dbReference type="FunFam" id="3.90.550.50:FF:000072">
    <property type="entry name" value="Hexosyltransferase"/>
    <property type="match status" value="1"/>
</dbReference>
<keyword evidence="4" id="KW-0808">Transferase</keyword>
<dbReference type="Proteomes" id="UP000820818">
    <property type="component" value="Linkage Group LG8"/>
</dbReference>
<dbReference type="Pfam" id="PF01762">
    <property type="entry name" value="Galactosyl_T"/>
    <property type="match status" value="1"/>
</dbReference>
<keyword evidence="6" id="KW-0735">Signal-anchor</keyword>
<evidence type="ECO:0000313" key="13">
    <source>
        <dbReference type="Proteomes" id="UP000820818"/>
    </source>
</evidence>
<dbReference type="GO" id="GO:0016758">
    <property type="term" value="F:hexosyltransferase activity"/>
    <property type="evidence" value="ECO:0007669"/>
    <property type="project" value="InterPro"/>
</dbReference>
<keyword evidence="8 10" id="KW-0333">Golgi apparatus</keyword>
<gene>
    <name evidence="12" type="ORF">GHT06_020299</name>
</gene>
<evidence type="ECO:0000256" key="10">
    <source>
        <dbReference type="RuleBase" id="RU363063"/>
    </source>
</evidence>
<organism evidence="12 13">
    <name type="scientific">Daphnia sinensis</name>
    <dbReference type="NCBI Taxonomy" id="1820382"/>
    <lineage>
        <taxon>Eukaryota</taxon>
        <taxon>Metazoa</taxon>
        <taxon>Ecdysozoa</taxon>
        <taxon>Arthropoda</taxon>
        <taxon>Crustacea</taxon>
        <taxon>Branchiopoda</taxon>
        <taxon>Diplostraca</taxon>
        <taxon>Cladocera</taxon>
        <taxon>Anomopoda</taxon>
        <taxon>Daphniidae</taxon>
        <taxon>Daphnia</taxon>
        <taxon>Daphnia similis group</taxon>
    </lineage>
</organism>
<dbReference type="PANTHER" id="PTHR11214:SF334">
    <property type="entry name" value="HEXOSYLTRANSFERASE"/>
    <property type="match status" value="1"/>
</dbReference>
<evidence type="ECO:0000256" key="3">
    <source>
        <dbReference type="ARBA" id="ARBA00022676"/>
    </source>
</evidence>
<keyword evidence="5" id="KW-0812">Transmembrane</keyword>
<evidence type="ECO:0000256" key="2">
    <source>
        <dbReference type="ARBA" id="ARBA00008661"/>
    </source>
</evidence>
<evidence type="ECO:0000313" key="12">
    <source>
        <dbReference type="EMBL" id="KAI9555006.1"/>
    </source>
</evidence>
<keyword evidence="9" id="KW-0472">Membrane</keyword>
<evidence type="ECO:0000256" key="5">
    <source>
        <dbReference type="ARBA" id="ARBA00022692"/>
    </source>
</evidence>
<evidence type="ECO:0000256" key="8">
    <source>
        <dbReference type="ARBA" id="ARBA00023034"/>
    </source>
</evidence>
<dbReference type="PANTHER" id="PTHR11214">
    <property type="entry name" value="BETA-1,3-N-ACETYLGLUCOSAMINYLTRANSFERASE"/>
    <property type="match status" value="1"/>
</dbReference>
<dbReference type="AlphaFoldDB" id="A0AAD5KL81"/>
<accession>A0AAD5KL81</accession>
<keyword evidence="3 10" id="KW-0328">Glycosyltransferase</keyword>
<evidence type="ECO:0000256" key="6">
    <source>
        <dbReference type="ARBA" id="ARBA00022968"/>
    </source>
</evidence>
<name>A0AAD5KL81_9CRUS</name>
<dbReference type="InterPro" id="IPR002659">
    <property type="entry name" value="Glyco_trans_31"/>
</dbReference>
<proteinExistence type="inferred from homology"/>
<feature type="region of interest" description="Disordered" evidence="11">
    <location>
        <begin position="31"/>
        <end position="70"/>
    </location>
</feature>
<dbReference type="GO" id="GO:0006493">
    <property type="term" value="P:protein O-linked glycosylation"/>
    <property type="evidence" value="ECO:0007669"/>
    <property type="project" value="TreeGrafter"/>
</dbReference>
<dbReference type="EMBL" id="WJBH02000008">
    <property type="protein sequence ID" value="KAI9555006.1"/>
    <property type="molecule type" value="Genomic_DNA"/>
</dbReference>
<comment type="subcellular location">
    <subcellularLocation>
        <location evidence="1 10">Golgi apparatus membrane</location>
        <topology evidence="1 10">Single-pass type II membrane protein</topology>
    </subcellularLocation>
</comment>
<dbReference type="EC" id="2.4.1.-" evidence="10"/>
<evidence type="ECO:0000256" key="11">
    <source>
        <dbReference type="SAM" id="MobiDB-lite"/>
    </source>
</evidence>